<keyword evidence="3 7" id="KW-1133">Transmembrane helix</keyword>
<evidence type="ECO:0000256" key="2">
    <source>
        <dbReference type="ARBA" id="ARBA00022692"/>
    </source>
</evidence>
<feature type="transmembrane region" description="Helical" evidence="7">
    <location>
        <begin position="445"/>
        <end position="467"/>
    </location>
</feature>
<feature type="transmembrane region" description="Helical" evidence="7">
    <location>
        <begin position="479"/>
        <end position="500"/>
    </location>
</feature>
<feature type="transmembrane region" description="Helical" evidence="7">
    <location>
        <begin position="272"/>
        <end position="295"/>
    </location>
</feature>
<feature type="transmembrane region" description="Helical" evidence="7">
    <location>
        <begin position="149"/>
        <end position="168"/>
    </location>
</feature>
<dbReference type="EMBL" id="PXXK01000180">
    <property type="protein sequence ID" value="RFN49321.1"/>
    <property type="molecule type" value="Genomic_DNA"/>
</dbReference>
<dbReference type="PANTHER" id="PTHR23507:SF1">
    <property type="entry name" value="FI18259P1-RELATED"/>
    <property type="match status" value="1"/>
</dbReference>
<feature type="transmembrane region" description="Helical" evidence="7">
    <location>
        <begin position="506"/>
        <end position="527"/>
    </location>
</feature>
<evidence type="ECO:0000256" key="6">
    <source>
        <dbReference type="SAM" id="MobiDB-lite"/>
    </source>
</evidence>
<evidence type="ECO:0008006" key="10">
    <source>
        <dbReference type="Google" id="ProtNLM"/>
    </source>
</evidence>
<dbReference type="PANTHER" id="PTHR23507">
    <property type="entry name" value="ZGC:174356"/>
    <property type="match status" value="1"/>
</dbReference>
<dbReference type="GO" id="GO:0016020">
    <property type="term" value="C:membrane"/>
    <property type="evidence" value="ECO:0007669"/>
    <property type="project" value="UniProtKB-SubCell"/>
</dbReference>
<dbReference type="AlphaFoldDB" id="A0A395MN16"/>
<protein>
    <recommendedName>
        <fullName evidence="10">Major facilitator superfamily (MFS) profile domain-containing protein</fullName>
    </recommendedName>
</protein>
<evidence type="ECO:0000256" key="7">
    <source>
        <dbReference type="SAM" id="Phobius"/>
    </source>
</evidence>
<feature type="transmembrane region" description="Helical" evidence="7">
    <location>
        <begin position="405"/>
        <end position="425"/>
    </location>
</feature>
<dbReference type="SUPFAM" id="SSF103473">
    <property type="entry name" value="MFS general substrate transporter"/>
    <property type="match status" value="1"/>
</dbReference>
<feature type="compositionally biased region" description="Polar residues" evidence="6">
    <location>
        <begin position="20"/>
        <end position="37"/>
    </location>
</feature>
<evidence type="ECO:0000256" key="1">
    <source>
        <dbReference type="ARBA" id="ARBA00004141"/>
    </source>
</evidence>
<keyword evidence="9" id="KW-1185">Reference proteome</keyword>
<gene>
    <name evidence="8" type="ORF">FIE12Z_6393</name>
</gene>
<organism evidence="8 9">
    <name type="scientific">Fusarium flagelliforme</name>
    <dbReference type="NCBI Taxonomy" id="2675880"/>
    <lineage>
        <taxon>Eukaryota</taxon>
        <taxon>Fungi</taxon>
        <taxon>Dikarya</taxon>
        <taxon>Ascomycota</taxon>
        <taxon>Pezizomycotina</taxon>
        <taxon>Sordariomycetes</taxon>
        <taxon>Hypocreomycetidae</taxon>
        <taxon>Hypocreales</taxon>
        <taxon>Nectriaceae</taxon>
        <taxon>Fusarium</taxon>
        <taxon>Fusarium incarnatum-equiseti species complex</taxon>
    </lineage>
</organism>
<evidence type="ECO:0000256" key="4">
    <source>
        <dbReference type="ARBA" id="ARBA00023136"/>
    </source>
</evidence>
<feature type="transmembrane region" description="Helical" evidence="7">
    <location>
        <begin position="241"/>
        <end position="266"/>
    </location>
</feature>
<reference evidence="8 9" key="1">
    <citation type="journal article" date="2018" name="PLoS Pathog.">
        <title>Evolution of structural diversity of trichothecenes, a family of toxins produced by plant pathogenic and entomopathogenic fungi.</title>
        <authorList>
            <person name="Proctor R.H."/>
            <person name="McCormick S.P."/>
            <person name="Kim H.S."/>
            <person name="Cardoza R.E."/>
            <person name="Stanley A.M."/>
            <person name="Lindo L."/>
            <person name="Kelly A."/>
            <person name="Brown D.W."/>
            <person name="Lee T."/>
            <person name="Vaughan M.M."/>
            <person name="Alexander N.J."/>
            <person name="Busman M."/>
            <person name="Gutierrez S."/>
        </authorList>
    </citation>
    <scope>NUCLEOTIDE SEQUENCE [LARGE SCALE GENOMIC DNA]</scope>
    <source>
        <strain evidence="8 9">NRRL 13405</strain>
    </source>
</reference>
<keyword evidence="2 7" id="KW-0812">Transmembrane</keyword>
<feature type="transmembrane region" description="Helical" evidence="7">
    <location>
        <begin position="569"/>
        <end position="588"/>
    </location>
</feature>
<sequence>MSISYQLFFREFTHRGGHRQVSQGQTAHQSNHQPTLCSPSPSSDRPSSTTGSQGMSQRPEAANLAPPTSSTSHAISFKLRPSLASVFLKPVITRSCVYRSELALYRLLMPSLSNTERSQRWPTPLKRVHGWFTAGTTGTNHHQRELYPLNFWLSTLALFLVGLGSRLLTYPWPKLLETSVCRYYYEEDGYHGEPSPEFCADERVIRHWLSLVRLMQLLSPLAAIVAQIPMGILVDKGRRRLAFILNITSTVLYWGSIAIFGFVRVFPLWCFYISPVFLLVGGGPWATSSLVYAVINNTVRPEQRTTAFSFLEGLSGLSGLVGPLLYNETMRPHLWVSYILALILYSLALVPTLYLTRDDNLGTDNEAREDEIPEETEPLLSAGNHSAREAILSNRSGERSLAPRLNIFIICFACFFGFHISRGSISYTFLWVWLSFGHDAIFTELFTYIRAIVLFFLLLIVLPLASSRLDKTWRVAKRDLILSSTWIAFCAVGTLIILVAPNLAVAIIGFIIATLGYAMPIPLRSFLASHFEKNFSGRLFAGIGVVENVGWLIDLSLMQTNYYTEGAPYVISLVTYAVMLVLLIRLAIKI</sequence>
<evidence type="ECO:0000256" key="5">
    <source>
        <dbReference type="ARBA" id="ARBA00023180"/>
    </source>
</evidence>
<feature type="compositionally biased region" description="Low complexity" evidence="6">
    <location>
        <begin position="38"/>
        <end position="48"/>
    </location>
</feature>
<dbReference type="Proteomes" id="UP000265631">
    <property type="component" value="Unassembled WGS sequence"/>
</dbReference>
<comment type="subcellular location">
    <subcellularLocation>
        <location evidence="1">Membrane</location>
        <topology evidence="1">Multi-pass membrane protein</topology>
    </subcellularLocation>
</comment>
<dbReference type="Pfam" id="PF07690">
    <property type="entry name" value="MFS_1"/>
    <property type="match status" value="1"/>
</dbReference>
<evidence type="ECO:0000313" key="8">
    <source>
        <dbReference type="EMBL" id="RFN49321.1"/>
    </source>
</evidence>
<proteinExistence type="predicted"/>
<dbReference type="InterPro" id="IPR011701">
    <property type="entry name" value="MFS"/>
</dbReference>
<feature type="transmembrane region" description="Helical" evidence="7">
    <location>
        <begin position="332"/>
        <end position="355"/>
    </location>
</feature>
<evidence type="ECO:0000256" key="3">
    <source>
        <dbReference type="ARBA" id="ARBA00022989"/>
    </source>
</evidence>
<accession>A0A395MN16</accession>
<keyword evidence="5" id="KW-0325">Glycoprotein</keyword>
<feature type="region of interest" description="Disordered" evidence="6">
    <location>
        <begin position="16"/>
        <end position="69"/>
    </location>
</feature>
<feature type="transmembrane region" description="Helical" evidence="7">
    <location>
        <begin position="539"/>
        <end position="557"/>
    </location>
</feature>
<dbReference type="Gene3D" id="1.20.1250.20">
    <property type="entry name" value="MFS general substrate transporter like domains"/>
    <property type="match status" value="1"/>
</dbReference>
<comment type="caution">
    <text evidence="8">The sequence shown here is derived from an EMBL/GenBank/DDBJ whole genome shotgun (WGS) entry which is preliminary data.</text>
</comment>
<feature type="transmembrane region" description="Helical" evidence="7">
    <location>
        <begin position="214"/>
        <end position="234"/>
    </location>
</feature>
<feature type="transmembrane region" description="Helical" evidence="7">
    <location>
        <begin position="307"/>
        <end position="326"/>
    </location>
</feature>
<keyword evidence="4 7" id="KW-0472">Membrane</keyword>
<dbReference type="GO" id="GO:0022857">
    <property type="term" value="F:transmembrane transporter activity"/>
    <property type="evidence" value="ECO:0007669"/>
    <property type="project" value="InterPro"/>
</dbReference>
<evidence type="ECO:0000313" key="9">
    <source>
        <dbReference type="Proteomes" id="UP000265631"/>
    </source>
</evidence>
<name>A0A395MN16_9HYPO</name>
<dbReference type="InterPro" id="IPR036259">
    <property type="entry name" value="MFS_trans_sf"/>
</dbReference>